<keyword evidence="3" id="KW-1185">Reference proteome</keyword>
<protein>
    <submittedName>
        <fullName evidence="2">Uncharacterized protein</fullName>
    </submittedName>
</protein>
<feature type="signal peptide" evidence="1">
    <location>
        <begin position="1"/>
        <end position="30"/>
    </location>
</feature>
<dbReference type="RefSeq" id="WP_023551224.1">
    <property type="nucleotide sequence ID" value="NZ_CM002285.1"/>
</dbReference>
<name>V6K4A8_STRRC</name>
<feature type="chain" id="PRO_5004749423" evidence="1">
    <location>
        <begin position="31"/>
        <end position="192"/>
    </location>
</feature>
<dbReference type="Proteomes" id="UP000017984">
    <property type="component" value="Chromosome"/>
</dbReference>
<proteinExistence type="predicted"/>
<dbReference type="EMBL" id="AWQX01000276">
    <property type="protein sequence ID" value="EST23774.1"/>
    <property type="molecule type" value="Genomic_DNA"/>
</dbReference>
<organism evidence="2 3">
    <name type="scientific">Streptomyces roseochromogenus subsp. oscitans DS 12.976</name>
    <dbReference type="NCBI Taxonomy" id="1352936"/>
    <lineage>
        <taxon>Bacteria</taxon>
        <taxon>Bacillati</taxon>
        <taxon>Actinomycetota</taxon>
        <taxon>Actinomycetes</taxon>
        <taxon>Kitasatosporales</taxon>
        <taxon>Streptomycetaceae</taxon>
        <taxon>Streptomyces</taxon>
    </lineage>
</organism>
<dbReference type="HOGENOM" id="CLU_1414486_0_0_11"/>
<dbReference type="OrthoDB" id="5615858at2"/>
<dbReference type="PATRIC" id="fig|1352936.5.peg.6801"/>
<evidence type="ECO:0000313" key="3">
    <source>
        <dbReference type="Proteomes" id="UP000017984"/>
    </source>
</evidence>
<evidence type="ECO:0000313" key="2">
    <source>
        <dbReference type="EMBL" id="EST23774.1"/>
    </source>
</evidence>
<sequence length="192" mass="20103">MMTYVRQWGAAVLAAGAALTLGSGPVPATAAPGTPQPYWGTDSPQHPIALVKSGSSGPVTFGITRAGDLPSHVDKLTLTVYSPELMRLADPKVTPVGKAPGGWSCRMYDGMTPVEHNGRHMVCTARYSGPPPAKEWHWKVNIAAPAELSAGTRSANGWASLRLHSPGHGSGTWWDSNAMTLEARTPVAGATP</sequence>
<reference evidence="2 3" key="1">
    <citation type="journal article" date="2014" name="Genome Announc.">
        <title>Draft Genome Sequence of Streptomyces roseochromogenes subsp. oscitans DS 12.976, Producer of the Aminocoumarin Antibiotic Clorobiocin.</title>
        <authorList>
            <person name="Ruckert C."/>
            <person name="Kalinowski J."/>
            <person name="Heide L."/>
            <person name="Apel A.K."/>
        </authorList>
    </citation>
    <scope>NUCLEOTIDE SEQUENCE [LARGE SCALE GENOMIC DNA]</scope>
    <source>
        <strain evidence="2 3">DS 12.976</strain>
    </source>
</reference>
<evidence type="ECO:0000256" key="1">
    <source>
        <dbReference type="SAM" id="SignalP"/>
    </source>
</evidence>
<dbReference type="AlphaFoldDB" id="V6K4A8"/>
<keyword evidence="1" id="KW-0732">Signal</keyword>
<accession>V6K4A8</accession>
<gene>
    <name evidence="2" type="ORF">M878_32645</name>
</gene>
<comment type="caution">
    <text evidence="2">The sequence shown here is derived from an EMBL/GenBank/DDBJ whole genome shotgun (WGS) entry which is preliminary data.</text>
</comment>